<dbReference type="EMBL" id="JXYS01000122">
    <property type="protein sequence ID" value="KJF15782.1"/>
    <property type="molecule type" value="Genomic_DNA"/>
</dbReference>
<proteinExistence type="inferred from homology"/>
<gene>
    <name evidence="3" type="ORF">AXFE_33660</name>
</gene>
<name>A0A0D8HD89_9ACTN</name>
<evidence type="ECO:0000313" key="3">
    <source>
        <dbReference type="EMBL" id="KJF15782.1"/>
    </source>
</evidence>
<organism evidence="3 4">
    <name type="scientific">Acidithrix ferrooxidans</name>
    <dbReference type="NCBI Taxonomy" id="1280514"/>
    <lineage>
        <taxon>Bacteria</taxon>
        <taxon>Bacillati</taxon>
        <taxon>Actinomycetota</taxon>
        <taxon>Acidimicrobiia</taxon>
        <taxon>Acidimicrobiales</taxon>
        <taxon>Acidimicrobiaceae</taxon>
        <taxon>Acidithrix</taxon>
    </lineage>
</organism>
<reference evidence="3 4" key="1">
    <citation type="submission" date="2015-01" db="EMBL/GenBank/DDBJ databases">
        <title>Draft genome of the acidophilic iron oxidizer Acidithrix ferrooxidans strain Py-F3.</title>
        <authorList>
            <person name="Poehlein A."/>
            <person name="Eisen S."/>
            <person name="Schloemann M."/>
            <person name="Johnson B.D."/>
            <person name="Daniel R."/>
            <person name="Muehling M."/>
        </authorList>
    </citation>
    <scope>NUCLEOTIDE SEQUENCE [LARGE SCALE GENOMIC DNA]</scope>
    <source>
        <strain evidence="3 4">Py-F3</strain>
    </source>
</reference>
<comment type="caution">
    <text evidence="3">The sequence shown here is derived from an EMBL/GenBank/DDBJ whole genome shotgun (WGS) entry which is preliminary data.</text>
</comment>
<keyword evidence="4" id="KW-1185">Reference proteome</keyword>
<comment type="similarity">
    <text evidence="1 2">Belongs to the phD/YefM antitoxin family.</text>
</comment>
<dbReference type="Gene3D" id="3.40.1620.10">
    <property type="entry name" value="YefM-like domain"/>
    <property type="match status" value="1"/>
</dbReference>
<dbReference type="Proteomes" id="UP000032360">
    <property type="component" value="Unassembled WGS sequence"/>
</dbReference>
<dbReference type="NCBIfam" id="TIGR01552">
    <property type="entry name" value="phd_fam"/>
    <property type="match status" value="1"/>
</dbReference>
<sequence length="98" mass="10805">MARIVAICRTIGHTCLMTKIIAQCELRNNSAKVIDEVVAGESFVVTRNGIPAAKLLPLRTLRPTVVPKSSIASFINTRPNFDARLFRADLDNLVNQDL</sequence>
<dbReference type="AlphaFoldDB" id="A0A0D8HD89"/>
<dbReference type="InterPro" id="IPR006442">
    <property type="entry name" value="Antitoxin_Phd/YefM"/>
</dbReference>
<dbReference type="Pfam" id="PF02604">
    <property type="entry name" value="PhdYeFM_antitox"/>
    <property type="match status" value="1"/>
</dbReference>
<evidence type="ECO:0000256" key="1">
    <source>
        <dbReference type="ARBA" id="ARBA00009981"/>
    </source>
</evidence>
<protein>
    <recommendedName>
        <fullName evidence="2">Antitoxin</fullName>
    </recommendedName>
</protein>
<dbReference type="InterPro" id="IPR036165">
    <property type="entry name" value="YefM-like_sf"/>
</dbReference>
<accession>A0A0D8HD89</accession>
<dbReference type="SUPFAM" id="SSF143120">
    <property type="entry name" value="YefM-like"/>
    <property type="match status" value="1"/>
</dbReference>
<evidence type="ECO:0000256" key="2">
    <source>
        <dbReference type="RuleBase" id="RU362080"/>
    </source>
</evidence>
<dbReference type="STRING" id="1280514.AXFE_33660"/>
<evidence type="ECO:0000313" key="4">
    <source>
        <dbReference type="Proteomes" id="UP000032360"/>
    </source>
</evidence>
<comment type="function">
    <text evidence="2">Antitoxin component of a type II toxin-antitoxin (TA) system.</text>
</comment>